<keyword evidence="8" id="KW-0675">Receptor</keyword>
<dbReference type="Gene3D" id="1.20.1070.10">
    <property type="entry name" value="Rhodopsin 7-helix transmembrane proteins"/>
    <property type="match status" value="1"/>
</dbReference>
<keyword evidence="7 10" id="KW-0472">Membrane</keyword>
<dbReference type="Pfam" id="PF00001">
    <property type="entry name" value="7tm_1"/>
    <property type="match status" value="1"/>
</dbReference>
<dbReference type="PRINTS" id="PR00237">
    <property type="entry name" value="GPCRRHODOPSN"/>
</dbReference>
<evidence type="ECO:0000256" key="10">
    <source>
        <dbReference type="SAM" id="Phobius"/>
    </source>
</evidence>
<proteinExistence type="inferred from homology"/>
<evidence type="ECO:0000256" key="5">
    <source>
        <dbReference type="ARBA" id="ARBA00022989"/>
    </source>
</evidence>
<dbReference type="Proteomes" id="UP000015102">
    <property type="component" value="Unassembled WGS sequence"/>
</dbReference>
<evidence type="ECO:0000256" key="9">
    <source>
        <dbReference type="ARBA" id="ARBA00023224"/>
    </source>
</evidence>
<keyword evidence="3" id="KW-1003">Cell membrane</keyword>
<keyword evidence="5 10" id="KW-1133">Transmembrane helix</keyword>
<evidence type="ECO:0000256" key="1">
    <source>
        <dbReference type="ARBA" id="ARBA00004651"/>
    </source>
</evidence>
<evidence type="ECO:0000259" key="11">
    <source>
        <dbReference type="PROSITE" id="PS50262"/>
    </source>
</evidence>
<name>T1GLN5_MEGSC</name>
<evidence type="ECO:0000256" key="8">
    <source>
        <dbReference type="ARBA" id="ARBA00023170"/>
    </source>
</evidence>
<dbReference type="InterPro" id="IPR017452">
    <property type="entry name" value="GPCR_Rhodpsn_7TM"/>
</dbReference>
<feature type="transmembrane region" description="Helical" evidence="10">
    <location>
        <begin position="114"/>
        <end position="137"/>
    </location>
</feature>
<organism evidence="12 13">
    <name type="scientific">Megaselia scalaris</name>
    <name type="common">Humpbacked fly</name>
    <name type="synonym">Phora scalaris</name>
    <dbReference type="NCBI Taxonomy" id="36166"/>
    <lineage>
        <taxon>Eukaryota</taxon>
        <taxon>Metazoa</taxon>
        <taxon>Ecdysozoa</taxon>
        <taxon>Arthropoda</taxon>
        <taxon>Hexapoda</taxon>
        <taxon>Insecta</taxon>
        <taxon>Pterygota</taxon>
        <taxon>Neoptera</taxon>
        <taxon>Endopterygota</taxon>
        <taxon>Diptera</taxon>
        <taxon>Brachycera</taxon>
        <taxon>Muscomorpha</taxon>
        <taxon>Platypezoidea</taxon>
        <taxon>Phoridae</taxon>
        <taxon>Megaseliini</taxon>
        <taxon>Megaselia</taxon>
    </lineage>
</organism>
<dbReference type="STRING" id="36166.T1GLN5"/>
<dbReference type="GO" id="GO:0043410">
    <property type="term" value="P:positive regulation of MAPK cascade"/>
    <property type="evidence" value="ECO:0007669"/>
    <property type="project" value="TreeGrafter"/>
</dbReference>
<dbReference type="HOGENOM" id="CLU_1817999_0_0_1"/>
<dbReference type="AlphaFoldDB" id="T1GLN5"/>
<feature type="transmembrane region" description="Helical" evidence="10">
    <location>
        <begin position="75"/>
        <end position="102"/>
    </location>
</feature>
<evidence type="ECO:0000313" key="13">
    <source>
        <dbReference type="Proteomes" id="UP000015102"/>
    </source>
</evidence>
<comment type="subcellular location">
    <subcellularLocation>
        <location evidence="1">Cell membrane</location>
        <topology evidence="1">Multi-pass membrane protein</topology>
    </subcellularLocation>
</comment>
<evidence type="ECO:0000256" key="7">
    <source>
        <dbReference type="ARBA" id="ARBA00023136"/>
    </source>
</evidence>
<keyword evidence="13" id="KW-1185">Reference proteome</keyword>
<feature type="domain" description="G-protein coupled receptors family 1 profile" evidence="11">
    <location>
        <begin position="94"/>
        <end position="142"/>
    </location>
</feature>
<reference evidence="12" key="2">
    <citation type="submission" date="2015-06" db="UniProtKB">
        <authorList>
            <consortium name="EnsemblMetazoa"/>
        </authorList>
    </citation>
    <scope>IDENTIFICATION</scope>
</reference>
<comment type="similarity">
    <text evidence="2">Belongs to the G-protein coupled receptor 1 family.</text>
</comment>
<evidence type="ECO:0000256" key="4">
    <source>
        <dbReference type="ARBA" id="ARBA00022692"/>
    </source>
</evidence>
<dbReference type="GO" id="GO:0005886">
    <property type="term" value="C:plasma membrane"/>
    <property type="evidence" value="ECO:0007669"/>
    <property type="project" value="UniProtKB-SubCell"/>
</dbReference>
<dbReference type="PANTHER" id="PTHR24248">
    <property type="entry name" value="ADRENERGIC RECEPTOR-RELATED G-PROTEIN COUPLED RECEPTOR"/>
    <property type="match status" value="1"/>
</dbReference>
<accession>T1GLN5</accession>
<dbReference type="PROSITE" id="PS50262">
    <property type="entry name" value="G_PROTEIN_RECEP_F1_2"/>
    <property type="match status" value="1"/>
</dbReference>
<evidence type="ECO:0000313" key="12">
    <source>
        <dbReference type="EnsemblMetazoa" id="MESCA004447-PA"/>
    </source>
</evidence>
<reference evidence="13" key="1">
    <citation type="submission" date="2013-02" db="EMBL/GenBank/DDBJ databases">
        <authorList>
            <person name="Hughes D."/>
        </authorList>
    </citation>
    <scope>NUCLEOTIDE SEQUENCE</scope>
    <source>
        <strain>Durham</strain>
        <strain evidence="13">NC isolate 2 -- Noor lab</strain>
    </source>
</reference>
<dbReference type="EMBL" id="CAQQ02394079">
    <property type="status" value="NOT_ANNOTATED_CDS"/>
    <property type="molecule type" value="Genomic_DNA"/>
</dbReference>
<dbReference type="GO" id="GO:0004989">
    <property type="term" value="F:octopamine receptor activity"/>
    <property type="evidence" value="ECO:0007669"/>
    <property type="project" value="TreeGrafter"/>
</dbReference>
<dbReference type="GO" id="GO:0071880">
    <property type="term" value="P:adenylate cyclase-activating adrenergic receptor signaling pathway"/>
    <property type="evidence" value="ECO:0007669"/>
    <property type="project" value="TreeGrafter"/>
</dbReference>
<sequence length="142" mass="15725">MTSTGFKMAISPGLFSNSTNMSFLYGSTGPPESYFINDISTPPTHTSNDYNKSFSFPPSDSDIQRDQSSEWIQTLLLILKASAMILIMVAAVCGNLLVIISVIRNRRLRVITNYFVVSLAMADIMVAFMAMTFNFSVQVTSR</sequence>
<evidence type="ECO:0000256" key="3">
    <source>
        <dbReference type="ARBA" id="ARBA00022475"/>
    </source>
</evidence>
<dbReference type="InterPro" id="IPR000276">
    <property type="entry name" value="GPCR_Rhodpsn"/>
</dbReference>
<keyword evidence="9" id="KW-0807">Transducer</keyword>
<keyword evidence="4 10" id="KW-0812">Transmembrane</keyword>
<dbReference type="PANTHER" id="PTHR24248:SF187">
    <property type="entry name" value="OCTOPAMINE RECEPTOR BETA-2R"/>
    <property type="match status" value="1"/>
</dbReference>
<dbReference type="SUPFAM" id="SSF81321">
    <property type="entry name" value="Family A G protein-coupled receptor-like"/>
    <property type="match status" value="1"/>
</dbReference>
<dbReference type="EnsemblMetazoa" id="MESCA004447-RA">
    <property type="protein sequence ID" value="MESCA004447-PA"/>
    <property type="gene ID" value="MESCA004447"/>
</dbReference>
<keyword evidence="6" id="KW-0297">G-protein coupled receptor</keyword>
<evidence type="ECO:0000256" key="2">
    <source>
        <dbReference type="ARBA" id="ARBA00010663"/>
    </source>
</evidence>
<evidence type="ECO:0000256" key="6">
    <source>
        <dbReference type="ARBA" id="ARBA00023040"/>
    </source>
</evidence>
<protein>
    <recommendedName>
        <fullName evidence="11">G-protein coupled receptors family 1 profile domain-containing protein</fullName>
    </recommendedName>
</protein>